<name>A0AA38BRD9_TAXCH</name>
<dbReference type="Proteomes" id="UP000824469">
    <property type="component" value="Unassembled WGS sequence"/>
</dbReference>
<protein>
    <submittedName>
        <fullName evidence="2">Uncharacterized protein</fullName>
    </submittedName>
</protein>
<keyword evidence="3" id="KW-1185">Reference proteome</keyword>
<evidence type="ECO:0000313" key="3">
    <source>
        <dbReference type="Proteomes" id="UP000824469"/>
    </source>
</evidence>
<feature type="non-terminal residue" evidence="2">
    <location>
        <position position="1"/>
    </location>
</feature>
<dbReference type="EMBL" id="JAHRHJ020003813">
    <property type="protein sequence ID" value="KAH9288032.1"/>
    <property type="molecule type" value="Genomic_DNA"/>
</dbReference>
<accession>A0AA38BRD9</accession>
<gene>
    <name evidence="2" type="ORF">KI387_032149</name>
</gene>
<sequence length="89" mass="9780">NNTLFDDRDPPADTMQSSLNLNSTPAEPGNADTQWDDRRVDMVSSILNKLQRAFKALKAYDAFTDSTKSAIAKDCSELITLAEQLADVS</sequence>
<comment type="caution">
    <text evidence="2">The sequence shown here is derived from an EMBL/GenBank/DDBJ whole genome shotgun (WGS) entry which is preliminary data.</text>
</comment>
<organism evidence="2 3">
    <name type="scientific">Taxus chinensis</name>
    <name type="common">Chinese yew</name>
    <name type="synonym">Taxus wallichiana var. chinensis</name>
    <dbReference type="NCBI Taxonomy" id="29808"/>
    <lineage>
        <taxon>Eukaryota</taxon>
        <taxon>Viridiplantae</taxon>
        <taxon>Streptophyta</taxon>
        <taxon>Embryophyta</taxon>
        <taxon>Tracheophyta</taxon>
        <taxon>Spermatophyta</taxon>
        <taxon>Pinopsida</taxon>
        <taxon>Pinidae</taxon>
        <taxon>Conifers II</taxon>
        <taxon>Cupressales</taxon>
        <taxon>Taxaceae</taxon>
        <taxon>Taxus</taxon>
    </lineage>
</organism>
<feature type="region of interest" description="Disordered" evidence="1">
    <location>
        <begin position="1"/>
        <end position="34"/>
    </location>
</feature>
<reference evidence="2 3" key="1">
    <citation type="journal article" date="2021" name="Nat. Plants">
        <title>The Taxus genome provides insights into paclitaxel biosynthesis.</title>
        <authorList>
            <person name="Xiong X."/>
            <person name="Gou J."/>
            <person name="Liao Q."/>
            <person name="Li Y."/>
            <person name="Zhou Q."/>
            <person name="Bi G."/>
            <person name="Li C."/>
            <person name="Du R."/>
            <person name="Wang X."/>
            <person name="Sun T."/>
            <person name="Guo L."/>
            <person name="Liang H."/>
            <person name="Lu P."/>
            <person name="Wu Y."/>
            <person name="Zhang Z."/>
            <person name="Ro D.K."/>
            <person name="Shang Y."/>
            <person name="Huang S."/>
            <person name="Yan J."/>
        </authorList>
    </citation>
    <scope>NUCLEOTIDE SEQUENCE [LARGE SCALE GENOMIC DNA]</scope>
    <source>
        <strain evidence="2">Ta-2019</strain>
    </source>
</reference>
<dbReference type="AlphaFoldDB" id="A0AA38BRD9"/>
<feature type="compositionally biased region" description="Polar residues" evidence="1">
    <location>
        <begin position="14"/>
        <end position="25"/>
    </location>
</feature>
<evidence type="ECO:0000256" key="1">
    <source>
        <dbReference type="SAM" id="MobiDB-lite"/>
    </source>
</evidence>
<feature type="non-terminal residue" evidence="2">
    <location>
        <position position="89"/>
    </location>
</feature>
<proteinExistence type="predicted"/>
<feature type="compositionally biased region" description="Basic and acidic residues" evidence="1">
    <location>
        <begin position="1"/>
        <end position="11"/>
    </location>
</feature>
<evidence type="ECO:0000313" key="2">
    <source>
        <dbReference type="EMBL" id="KAH9288032.1"/>
    </source>
</evidence>